<sequence>MGTIRPVYFTDELKVGMTAFQSKTITETDIILFSAVSTDTNAIHLDEEYAKTTRFGTRIVQGFLTASLISSALANRLPGPGTIFLGQNMRFLAPVHPGDTVTATLTVLDVDYVKNKVRIETVCTVGDKRVVEGEALVLAPPRPKE</sequence>
<dbReference type="FunFam" id="3.10.129.10:FF:000042">
    <property type="entry name" value="MaoC domain protein dehydratase"/>
    <property type="match status" value="1"/>
</dbReference>
<dbReference type="GO" id="GO:0006633">
    <property type="term" value="P:fatty acid biosynthetic process"/>
    <property type="evidence" value="ECO:0007669"/>
    <property type="project" value="TreeGrafter"/>
</dbReference>
<dbReference type="InterPro" id="IPR002539">
    <property type="entry name" value="MaoC-like_dom"/>
</dbReference>
<reference evidence="3" key="1">
    <citation type="submission" date="2020-01" db="EMBL/GenBank/DDBJ databases">
        <title>Phosphoaccumulans saitamaens gen. nov., sp. nov., a polyphosphate accumulating bacterium isolated from surface river water.</title>
        <authorList>
            <person name="Watanabe K."/>
            <person name="Suda W."/>
        </authorList>
    </citation>
    <scope>NUCLEOTIDE SEQUENCE [LARGE SCALE GENOMIC DNA]</scope>
    <source>
        <strain evidence="3">ICHIAU1</strain>
    </source>
</reference>
<dbReference type="Proteomes" id="UP000463961">
    <property type="component" value="Chromosome"/>
</dbReference>
<dbReference type="InterPro" id="IPR029069">
    <property type="entry name" value="HotDog_dom_sf"/>
</dbReference>
<dbReference type="Gene3D" id="3.10.129.10">
    <property type="entry name" value="Hotdog Thioesterase"/>
    <property type="match status" value="1"/>
</dbReference>
<keyword evidence="3" id="KW-1185">Reference proteome</keyword>
<evidence type="ECO:0000313" key="3">
    <source>
        <dbReference type="Proteomes" id="UP000463961"/>
    </source>
</evidence>
<gene>
    <name evidence="2" type="ORF">ICHIAU1_07170</name>
</gene>
<dbReference type="EMBL" id="AP022345">
    <property type="protein sequence ID" value="BBU68434.1"/>
    <property type="molecule type" value="Genomic_DNA"/>
</dbReference>
<dbReference type="RefSeq" id="WP_162050776.1">
    <property type="nucleotide sequence ID" value="NZ_AP019011.1"/>
</dbReference>
<dbReference type="Pfam" id="PF01575">
    <property type="entry name" value="MaoC_dehydratas"/>
    <property type="match status" value="1"/>
</dbReference>
<dbReference type="SUPFAM" id="SSF54637">
    <property type="entry name" value="Thioesterase/thiol ester dehydrase-isomerase"/>
    <property type="match status" value="1"/>
</dbReference>
<accession>A0A679I0C6</accession>
<evidence type="ECO:0000256" key="1">
    <source>
        <dbReference type="ARBA" id="ARBA00023239"/>
    </source>
</evidence>
<dbReference type="GO" id="GO:0019171">
    <property type="term" value="F:(3R)-hydroxyacyl-[acyl-carrier-protein] dehydratase activity"/>
    <property type="evidence" value="ECO:0007669"/>
    <property type="project" value="TreeGrafter"/>
</dbReference>
<dbReference type="OrthoDB" id="9774179at2"/>
<proteinExistence type="predicted"/>
<organism evidence="2 3">
    <name type="scientific">Fluviibacter phosphoraccumulans</name>
    <dbReference type="NCBI Taxonomy" id="1751046"/>
    <lineage>
        <taxon>Bacteria</taxon>
        <taxon>Pseudomonadati</taxon>
        <taxon>Pseudomonadota</taxon>
        <taxon>Betaproteobacteria</taxon>
        <taxon>Rhodocyclales</taxon>
        <taxon>Fluviibacteraceae</taxon>
        <taxon>Fluviibacter</taxon>
    </lineage>
</organism>
<dbReference type="PANTHER" id="PTHR43437">
    <property type="entry name" value="HYDROXYACYL-THIOESTER DEHYDRATASE TYPE 2, MITOCHONDRIAL-RELATED"/>
    <property type="match status" value="1"/>
</dbReference>
<name>A0A679I0C6_9RHOO</name>
<evidence type="ECO:0000313" key="2">
    <source>
        <dbReference type="EMBL" id="BBU68434.1"/>
    </source>
</evidence>
<dbReference type="CDD" id="cd03449">
    <property type="entry name" value="R_hydratase"/>
    <property type="match status" value="1"/>
</dbReference>
<dbReference type="InterPro" id="IPR050965">
    <property type="entry name" value="UPF0336/Enoyl-CoA_hydratase"/>
</dbReference>
<dbReference type="PANTHER" id="PTHR43437:SF3">
    <property type="entry name" value="HYDROXYACYL-THIOESTER DEHYDRATASE TYPE 2, MITOCHONDRIAL"/>
    <property type="match status" value="1"/>
</dbReference>
<protein>
    <submittedName>
        <fullName evidence="2">(R)-hydratase</fullName>
    </submittedName>
</protein>
<keyword evidence="1" id="KW-0456">Lyase</keyword>
<dbReference type="AlphaFoldDB" id="A0A679I0C6"/>